<dbReference type="KEGG" id="htu:Htur_4857"/>
<organism evidence="1 2">
    <name type="scientific">Haloterrigena turkmenica (strain ATCC 51198 / DSM 5511 / JCM 9101 / NCIMB 13204 / VKM B-1734 / 4k)</name>
    <name type="common">Halococcus turkmenicus</name>
    <dbReference type="NCBI Taxonomy" id="543526"/>
    <lineage>
        <taxon>Archaea</taxon>
        <taxon>Methanobacteriati</taxon>
        <taxon>Methanobacteriota</taxon>
        <taxon>Stenosarchaea group</taxon>
        <taxon>Halobacteria</taxon>
        <taxon>Halobacteriales</taxon>
        <taxon>Natrialbaceae</taxon>
        <taxon>Haloterrigena</taxon>
    </lineage>
</organism>
<keyword evidence="1" id="KW-0614">Plasmid</keyword>
<reference evidence="1 2" key="1">
    <citation type="journal article" date="2010" name="Stand. Genomic Sci.">
        <title>Complete genome sequence of Haloterrigena turkmenica type strain (4k).</title>
        <authorList>
            <person name="Saunders E."/>
            <person name="Tindall B.J."/>
            <person name="Fahnrich R."/>
            <person name="Lapidus A."/>
            <person name="Copeland A."/>
            <person name="Del Rio T.G."/>
            <person name="Lucas S."/>
            <person name="Chen F."/>
            <person name="Tice H."/>
            <person name="Cheng J.F."/>
            <person name="Han C."/>
            <person name="Detter J.C."/>
            <person name="Bruce D."/>
            <person name="Goodwin L."/>
            <person name="Chain P."/>
            <person name="Pitluck S."/>
            <person name="Pati A."/>
            <person name="Ivanova N."/>
            <person name="Mavromatis K."/>
            <person name="Chen A."/>
            <person name="Palaniappan K."/>
            <person name="Land M."/>
            <person name="Hauser L."/>
            <person name="Chang Y.J."/>
            <person name="Jeffries C.D."/>
            <person name="Brettin T."/>
            <person name="Rohde M."/>
            <person name="Goker M."/>
            <person name="Bristow J."/>
            <person name="Eisen J.A."/>
            <person name="Markowitz V."/>
            <person name="Hugenholtz P."/>
            <person name="Klenk H.P."/>
            <person name="Kyrpides N.C."/>
        </authorList>
    </citation>
    <scope>NUCLEOTIDE SEQUENCE [LARGE SCALE GENOMIC DNA]</scope>
    <source>
        <strain evidence="2">ATCC 51198 / DSM 5511 / JCM 9101 / NCIMB 13204 / VKM B-1734 / 4k</strain>
    </source>
</reference>
<gene>
    <name evidence="1" type="ordered locus">Htur_4857</name>
</gene>
<geneLocation type="plasmid" evidence="1 2">
    <name>pHTUR03</name>
</geneLocation>
<dbReference type="Proteomes" id="UP000001903">
    <property type="component" value="Plasmid pHTUR03"/>
</dbReference>
<dbReference type="EMBL" id="CP001863">
    <property type="protein sequence ID" value="ADB63615.1"/>
    <property type="molecule type" value="Genomic_DNA"/>
</dbReference>
<protein>
    <submittedName>
        <fullName evidence="1">Uncharacterized protein</fullName>
    </submittedName>
</protein>
<sequence>MLTREYEDLFTVVTERSDNGTGRLRVGTAAYVDDCEGWQFHGANGIYADIPFEERELTDAERAYCDEHPMYRDTESVVEFDLPTPEALRAAIVDQDLERFGCLEAIIEDADRRHDVLTGLQERIASEHVRSNQHYQ</sequence>
<dbReference type="HOGENOM" id="CLU_1870680_0_0_2"/>
<dbReference type="GeneID" id="8745487"/>
<proteinExistence type="predicted"/>
<accession>D2S2L8</accession>
<evidence type="ECO:0000313" key="2">
    <source>
        <dbReference type="Proteomes" id="UP000001903"/>
    </source>
</evidence>
<dbReference type="AlphaFoldDB" id="D2S2L8"/>
<keyword evidence="2" id="KW-1185">Reference proteome</keyword>
<dbReference type="OrthoDB" id="175021at2157"/>
<evidence type="ECO:0000313" key="1">
    <source>
        <dbReference type="EMBL" id="ADB63615.1"/>
    </source>
</evidence>
<name>D2S2L8_HALTV</name>
<dbReference type="RefSeq" id="WP_012945858.1">
    <property type="nucleotide sequence ID" value="NC_013746.1"/>
</dbReference>